<reference evidence="1 2" key="1">
    <citation type="submission" date="2016-12" db="EMBL/GenBank/DDBJ databases">
        <title>The whole genome sequencing and assembly of Bacillus cohnii DSM 6307T strain.</title>
        <authorList>
            <person name="Lee Y.-J."/>
            <person name="Yi H."/>
            <person name="Bahn Y.-S."/>
            <person name="Kim J.F."/>
            <person name="Lee D.-W."/>
        </authorList>
    </citation>
    <scope>NUCLEOTIDE SEQUENCE [LARGE SCALE GENOMIC DNA]</scope>
    <source>
        <strain evidence="1 2">DSM 6307</strain>
    </source>
</reference>
<dbReference type="AlphaFoldDB" id="A0A223KUA4"/>
<name>A0A223KUA4_9BACI</name>
<organism evidence="1 2">
    <name type="scientific">Sutcliffiella cohnii</name>
    <dbReference type="NCBI Taxonomy" id="33932"/>
    <lineage>
        <taxon>Bacteria</taxon>
        <taxon>Bacillati</taxon>
        <taxon>Bacillota</taxon>
        <taxon>Bacilli</taxon>
        <taxon>Bacillales</taxon>
        <taxon>Bacillaceae</taxon>
        <taxon>Sutcliffiella</taxon>
    </lineage>
</organism>
<gene>
    <name evidence="1" type="ORF">BC6307_18360</name>
</gene>
<dbReference type="KEGG" id="bcoh:BC6307_18360"/>
<dbReference type="RefSeq" id="WP_066420830.1">
    <property type="nucleotide sequence ID" value="NZ_CP018866.1"/>
</dbReference>
<dbReference type="SUPFAM" id="SSF160755">
    <property type="entry name" value="YugN-like"/>
    <property type="match status" value="1"/>
</dbReference>
<dbReference type="Proteomes" id="UP000215224">
    <property type="component" value="Chromosome"/>
</dbReference>
<proteinExistence type="predicted"/>
<accession>A0A223KUA4</accession>
<keyword evidence="2" id="KW-1185">Reference proteome</keyword>
<protein>
    <recommendedName>
        <fullName evidence="3">YugN-like family protein</fullName>
    </recommendedName>
</protein>
<evidence type="ECO:0000313" key="1">
    <source>
        <dbReference type="EMBL" id="AST93081.1"/>
    </source>
</evidence>
<dbReference type="InterPro" id="IPR036491">
    <property type="entry name" value="YugN-like_sf"/>
</dbReference>
<dbReference type="EMBL" id="CP018866">
    <property type="protein sequence ID" value="AST93081.1"/>
    <property type="molecule type" value="Genomic_DNA"/>
</dbReference>
<dbReference type="Pfam" id="PF08868">
    <property type="entry name" value="YugN"/>
    <property type="match status" value="1"/>
</dbReference>
<sequence length="137" mass="15699">MIPIPSKIEGLENELYQFELQLKELNYVIGGNWDYDHGYFDYKIDDEVGYQFLRVPFQAVDGQLDSHGTKVKLGRPFLLSHKYQIGVDDDHDSNIGNFSASFNQFQEPQDPDAQFPQKYVDLGKALVQELEAVLIPS</sequence>
<evidence type="ECO:0000313" key="2">
    <source>
        <dbReference type="Proteomes" id="UP000215224"/>
    </source>
</evidence>
<dbReference type="Gene3D" id="3.30.310.100">
    <property type="entry name" value="YugN-like"/>
    <property type="match status" value="1"/>
</dbReference>
<dbReference type="InterPro" id="IPR014967">
    <property type="entry name" value="Uncharacterised_YugN-like"/>
</dbReference>
<dbReference type="STRING" id="1314751.GCA_001591425_04498"/>
<evidence type="ECO:0008006" key="3">
    <source>
        <dbReference type="Google" id="ProtNLM"/>
    </source>
</evidence>